<dbReference type="InterPro" id="IPR011008">
    <property type="entry name" value="Dimeric_a/b-barrel"/>
</dbReference>
<keyword evidence="7" id="KW-0560">Oxidoreductase</keyword>
<dbReference type="GO" id="GO:0016036">
    <property type="term" value="P:cellular response to phosphate starvation"/>
    <property type="evidence" value="ECO:0007669"/>
    <property type="project" value="InterPro"/>
</dbReference>
<sequence>MEEATGLVKHELMAKFKDEITQDQIDQLIKGYAKLVTLIKPMKSFHWYISISLVNLFSDLDEINGKVMKFIIRPERVVDTSRVPVKLTKYPRPDTSTVSNARYIAMYEYTSSTDEPTHLYLNGKSYEEPVTETPKTGTTELWNVINLTKDNHPLHVHLGLFVALEQRKLVNVDVFRQ</sequence>
<keyword evidence="14" id="KW-1185">Reference proteome</keyword>
<keyword evidence="8" id="KW-0186">Copper</keyword>
<reference evidence="13 14" key="1">
    <citation type="submission" date="2020-10" db="EMBL/GenBank/DDBJ databases">
        <title>The Coptis chinensis genome and diversification of protoberbering-type alkaloids.</title>
        <authorList>
            <person name="Wang B."/>
            <person name="Shu S."/>
            <person name="Song C."/>
            <person name="Liu Y."/>
        </authorList>
    </citation>
    <scope>NUCLEOTIDE SEQUENCE [LARGE SCALE GENOMIC DNA]</scope>
    <source>
        <strain evidence="13">HL-2020</strain>
        <tissue evidence="13">Leaf</tissue>
    </source>
</reference>
<dbReference type="InterPro" id="IPR013097">
    <property type="entry name" value="Dabb"/>
</dbReference>
<evidence type="ECO:0000313" key="14">
    <source>
        <dbReference type="Proteomes" id="UP000631114"/>
    </source>
</evidence>
<dbReference type="PANTHER" id="PTHR48461">
    <property type="entry name" value="MULTICOPPER OXIDASE LPR1-LIKE"/>
    <property type="match status" value="1"/>
</dbReference>
<evidence type="ECO:0000259" key="11">
    <source>
        <dbReference type="Pfam" id="PF07731"/>
    </source>
</evidence>
<gene>
    <name evidence="13" type="ORF">IFM89_011031</name>
</gene>
<comment type="cofactor">
    <cofactor evidence="1">
        <name>Cu cation</name>
        <dbReference type="ChEBI" id="CHEBI:23378"/>
    </cofactor>
</comment>
<accession>A0A835ILR2</accession>
<dbReference type="Pfam" id="PF07731">
    <property type="entry name" value="Cu-oxidase_2"/>
    <property type="match status" value="1"/>
</dbReference>
<keyword evidence="10" id="KW-0325">Glycoprotein</keyword>
<name>A0A835ILR2_9MAGN</name>
<dbReference type="Proteomes" id="UP000631114">
    <property type="component" value="Unassembled WGS sequence"/>
</dbReference>
<keyword evidence="6" id="KW-0256">Endoplasmic reticulum</keyword>
<evidence type="ECO:0000256" key="7">
    <source>
        <dbReference type="ARBA" id="ARBA00023002"/>
    </source>
</evidence>
<dbReference type="InterPro" id="IPR011706">
    <property type="entry name" value="Cu-oxidase_C"/>
</dbReference>
<dbReference type="SUPFAM" id="SSF54909">
    <property type="entry name" value="Dimeric alpha+beta barrel"/>
    <property type="match status" value="1"/>
</dbReference>
<evidence type="ECO:0008006" key="15">
    <source>
        <dbReference type="Google" id="ProtNLM"/>
    </source>
</evidence>
<dbReference type="GO" id="GO:0005507">
    <property type="term" value="F:copper ion binding"/>
    <property type="evidence" value="ECO:0007669"/>
    <property type="project" value="InterPro"/>
</dbReference>
<evidence type="ECO:0000256" key="5">
    <source>
        <dbReference type="ARBA" id="ARBA00022729"/>
    </source>
</evidence>
<dbReference type="Gene3D" id="2.60.40.420">
    <property type="entry name" value="Cupredoxins - blue copper proteins"/>
    <property type="match status" value="1"/>
</dbReference>
<dbReference type="PANTHER" id="PTHR48461:SF1">
    <property type="entry name" value="MULTICOPPER OXIDASE LPR1-LIKE"/>
    <property type="match status" value="1"/>
</dbReference>
<comment type="caution">
    <text evidence="13">The sequence shown here is derived from an EMBL/GenBank/DDBJ whole genome shotgun (WGS) entry which is preliminary data.</text>
</comment>
<evidence type="ECO:0000256" key="2">
    <source>
        <dbReference type="ARBA" id="ARBA00004406"/>
    </source>
</evidence>
<keyword evidence="5" id="KW-0732">Signal</keyword>
<evidence type="ECO:0000256" key="8">
    <source>
        <dbReference type="ARBA" id="ARBA00023008"/>
    </source>
</evidence>
<evidence type="ECO:0000259" key="12">
    <source>
        <dbReference type="Pfam" id="PF07876"/>
    </source>
</evidence>
<dbReference type="InterPro" id="IPR008972">
    <property type="entry name" value="Cupredoxin"/>
</dbReference>
<evidence type="ECO:0000256" key="1">
    <source>
        <dbReference type="ARBA" id="ARBA00001935"/>
    </source>
</evidence>
<dbReference type="GO" id="GO:0005789">
    <property type="term" value="C:endoplasmic reticulum membrane"/>
    <property type="evidence" value="ECO:0007669"/>
    <property type="project" value="UniProtKB-SubCell"/>
</dbReference>
<dbReference type="InterPro" id="IPR052152">
    <property type="entry name" value="LPR1/LPR2"/>
</dbReference>
<keyword evidence="9" id="KW-0472">Membrane</keyword>
<comment type="similarity">
    <text evidence="3">Belongs to the multicopper oxidase family.</text>
</comment>
<evidence type="ECO:0000256" key="9">
    <source>
        <dbReference type="ARBA" id="ARBA00023136"/>
    </source>
</evidence>
<dbReference type="SUPFAM" id="SSF49503">
    <property type="entry name" value="Cupredoxins"/>
    <property type="match status" value="1"/>
</dbReference>
<dbReference type="Pfam" id="PF07876">
    <property type="entry name" value="Dabb"/>
    <property type="match status" value="1"/>
</dbReference>
<feature type="domain" description="Stress-response A/B barrel" evidence="12">
    <location>
        <begin position="8"/>
        <end position="50"/>
    </location>
</feature>
<protein>
    <recommendedName>
        <fullName evidence="15">Plastocyanin-like domain-containing protein</fullName>
    </recommendedName>
</protein>
<comment type="subcellular location">
    <subcellularLocation>
        <location evidence="2">Endoplasmic reticulum membrane</location>
        <topology evidence="2">Peripheral membrane protein</topology>
    </subcellularLocation>
</comment>
<evidence type="ECO:0000256" key="10">
    <source>
        <dbReference type="ARBA" id="ARBA00023180"/>
    </source>
</evidence>
<organism evidence="13 14">
    <name type="scientific">Coptis chinensis</name>
    <dbReference type="NCBI Taxonomy" id="261450"/>
    <lineage>
        <taxon>Eukaryota</taxon>
        <taxon>Viridiplantae</taxon>
        <taxon>Streptophyta</taxon>
        <taxon>Embryophyta</taxon>
        <taxon>Tracheophyta</taxon>
        <taxon>Spermatophyta</taxon>
        <taxon>Magnoliopsida</taxon>
        <taxon>Ranunculales</taxon>
        <taxon>Ranunculaceae</taxon>
        <taxon>Coptidoideae</taxon>
        <taxon>Coptis</taxon>
    </lineage>
</organism>
<dbReference type="EMBL" id="JADFTS010000002">
    <property type="protein sequence ID" value="KAF9620296.1"/>
    <property type="molecule type" value="Genomic_DNA"/>
</dbReference>
<dbReference type="Gene3D" id="3.30.70.100">
    <property type="match status" value="1"/>
</dbReference>
<evidence type="ECO:0000313" key="13">
    <source>
        <dbReference type="EMBL" id="KAF9620296.1"/>
    </source>
</evidence>
<dbReference type="AlphaFoldDB" id="A0A835ILR2"/>
<proteinExistence type="inferred from homology"/>
<dbReference type="OrthoDB" id="1601230at2759"/>
<keyword evidence="4" id="KW-0479">Metal-binding</keyword>
<evidence type="ECO:0000256" key="3">
    <source>
        <dbReference type="ARBA" id="ARBA00010609"/>
    </source>
</evidence>
<dbReference type="GO" id="GO:0016491">
    <property type="term" value="F:oxidoreductase activity"/>
    <property type="evidence" value="ECO:0007669"/>
    <property type="project" value="UniProtKB-KW"/>
</dbReference>
<evidence type="ECO:0000256" key="6">
    <source>
        <dbReference type="ARBA" id="ARBA00022824"/>
    </source>
</evidence>
<evidence type="ECO:0000256" key="4">
    <source>
        <dbReference type="ARBA" id="ARBA00022723"/>
    </source>
</evidence>
<feature type="domain" description="Plastocyanin-like" evidence="11">
    <location>
        <begin position="106"/>
        <end position="166"/>
    </location>
</feature>